<name>C8PHQ2_9BACT</name>
<evidence type="ECO:0000313" key="1">
    <source>
        <dbReference type="EMBL" id="EEV17666.1"/>
    </source>
</evidence>
<protein>
    <submittedName>
        <fullName evidence="1">Uncharacterized protein</fullName>
    </submittedName>
</protein>
<dbReference type="EMBL" id="ACYG01000024">
    <property type="protein sequence ID" value="EEV17666.1"/>
    <property type="molecule type" value="Genomic_DNA"/>
</dbReference>
<accession>C8PHQ2</accession>
<organism evidence="1 2">
    <name type="scientific">Campylobacter gracilis RM3268</name>
    <dbReference type="NCBI Taxonomy" id="553220"/>
    <lineage>
        <taxon>Bacteria</taxon>
        <taxon>Pseudomonadati</taxon>
        <taxon>Campylobacterota</taxon>
        <taxon>Epsilonproteobacteria</taxon>
        <taxon>Campylobacterales</taxon>
        <taxon>Campylobacteraceae</taxon>
        <taxon>Campylobacter</taxon>
    </lineage>
</organism>
<gene>
    <name evidence="1" type="ORF">CAMGR0001_0497</name>
</gene>
<dbReference type="Proteomes" id="UP000005709">
    <property type="component" value="Unassembled WGS sequence"/>
</dbReference>
<reference evidence="1 2" key="1">
    <citation type="submission" date="2009-07" db="EMBL/GenBank/DDBJ databases">
        <authorList>
            <person name="Madupu R."/>
            <person name="Sebastian Y."/>
            <person name="Durkin A.S."/>
            <person name="Torralba M."/>
            <person name="Methe B."/>
            <person name="Sutton G.G."/>
            <person name="Strausberg R.L."/>
            <person name="Nelson K.E."/>
        </authorList>
    </citation>
    <scope>NUCLEOTIDE SEQUENCE [LARGE SCALE GENOMIC DNA]</scope>
    <source>
        <strain evidence="1 2">RM3268</strain>
    </source>
</reference>
<keyword evidence="2" id="KW-1185">Reference proteome</keyword>
<sequence length="49" mass="5315">MRLAPPTSVWRRDNLTASGICVARAAYLALARHANKILRGVLIRASGRA</sequence>
<dbReference type="AlphaFoldDB" id="C8PHQ2"/>
<evidence type="ECO:0000313" key="2">
    <source>
        <dbReference type="Proteomes" id="UP000005709"/>
    </source>
</evidence>
<comment type="caution">
    <text evidence="1">The sequence shown here is derived from an EMBL/GenBank/DDBJ whole genome shotgun (WGS) entry which is preliminary data.</text>
</comment>
<proteinExistence type="predicted"/>